<feature type="region of interest" description="Disordered" evidence="1">
    <location>
        <begin position="91"/>
        <end position="111"/>
    </location>
</feature>
<gene>
    <name evidence="2" type="ORF">Metus_0872</name>
</gene>
<dbReference type="AlphaFoldDB" id="A0A444L5P1"/>
<organism evidence="2 3">
    <name type="scientific">Methanosuratincola subterraneus</name>
    <dbReference type="NCBI Taxonomy" id="2593994"/>
    <lineage>
        <taxon>Archaea</taxon>
        <taxon>Thermoproteota</taxon>
        <taxon>Methanosuratincolia</taxon>
        <taxon>Candidatus Methanomethylicales</taxon>
        <taxon>Candidatus Methanomethylicaceae</taxon>
        <taxon>Candidatus Methanosuratincola (ex Vanwonterghem et al. 2016)</taxon>
    </lineage>
</organism>
<dbReference type="InterPro" id="IPR009000">
    <property type="entry name" value="Transl_B-barrel_sf"/>
</dbReference>
<protein>
    <recommendedName>
        <fullName evidence="4">H/ACA RNA-protein complex protein Gar1</fullName>
    </recommendedName>
</protein>
<evidence type="ECO:0000313" key="2">
    <source>
        <dbReference type="EMBL" id="RWX72898.1"/>
    </source>
</evidence>
<reference evidence="2 3" key="1">
    <citation type="submission" date="2018-12" db="EMBL/GenBank/DDBJ databases">
        <title>The complete genome of the methanogenic archaea of the candidate phylum Verstraetearchaeota, obtained from the metagenome of underground thermal water.</title>
        <authorList>
            <person name="Kadnikov V.V."/>
            <person name="Mardanov A.V."/>
            <person name="Beletsky A.V."/>
            <person name="Karnachuk O.V."/>
            <person name="Ravin N.V."/>
        </authorList>
    </citation>
    <scope>NUCLEOTIDE SEQUENCE [LARGE SCALE GENOMIC DNA]</scope>
    <source>
        <strain evidence="2">Ch88</strain>
    </source>
</reference>
<comment type="caution">
    <text evidence="2">The sequence shown here is derived from an EMBL/GenBank/DDBJ whole genome shotgun (WGS) entry which is preliminary data.</text>
</comment>
<name>A0A444L5P1_METS7</name>
<dbReference type="EMBL" id="RXGA01000003">
    <property type="protein sequence ID" value="RWX72898.1"/>
    <property type="molecule type" value="Genomic_DNA"/>
</dbReference>
<dbReference type="InterPro" id="IPR038664">
    <property type="entry name" value="Gar1/Naf1_Cbf5-bd_sf"/>
</dbReference>
<dbReference type="SUPFAM" id="SSF50447">
    <property type="entry name" value="Translation proteins"/>
    <property type="match status" value="1"/>
</dbReference>
<dbReference type="Proteomes" id="UP000288215">
    <property type="component" value="Unassembled WGS sequence"/>
</dbReference>
<feature type="compositionally biased region" description="Basic residues" evidence="1">
    <location>
        <begin position="92"/>
        <end position="111"/>
    </location>
</feature>
<evidence type="ECO:0008006" key="4">
    <source>
        <dbReference type="Google" id="ProtNLM"/>
    </source>
</evidence>
<dbReference type="Gene3D" id="2.40.10.230">
    <property type="entry name" value="Probable tRNA pseudouridine synthase domain"/>
    <property type="match status" value="1"/>
</dbReference>
<evidence type="ECO:0000256" key="1">
    <source>
        <dbReference type="SAM" id="MobiDB-lite"/>
    </source>
</evidence>
<accession>A0A444L5P1</accession>
<sequence>MVYAHDYLHLGVGVLNYLGVGVHIGKSGLLTIKAKTPPKIGSSVALKGFGVVGSVIDIFGPISNPYVSVKLIRKPGAEVAGLEFFTEEPRRRNLRRGSKGYGKKSNRYSRN</sequence>
<proteinExistence type="predicted"/>
<evidence type="ECO:0000313" key="3">
    <source>
        <dbReference type="Proteomes" id="UP000288215"/>
    </source>
</evidence>